<dbReference type="Pfam" id="PF18029">
    <property type="entry name" value="Glyoxalase_6"/>
    <property type="match status" value="1"/>
</dbReference>
<dbReference type="RefSeq" id="WP_149768459.1">
    <property type="nucleotide sequence ID" value="NZ_VDFQ02000001.1"/>
</dbReference>
<dbReference type="Proteomes" id="UP000307768">
    <property type="component" value="Unassembled WGS sequence"/>
</dbReference>
<dbReference type="PANTHER" id="PTHR35908:SF1">
    <property type="entry name" value="CONSERVED PROTEIN"/>
    <property type="match status" value="1"/>
</dbReference>
<reference evidence="2 3" key="1">
    <citation type="submission" date="2019-09" db="EMBL/GenBank/DDBJ databases">
        <title>Mumia zhuanghuii sp. nov. isolated from the intestinal contents of plateau pika (Ochotona curzoniae) in the Qinghai-Tibet plateau of China.</title>
        <authorList>
            <person name="Tian Z."/>
        </authorList>
    </citation>
    <scope>NUCLEOTIDE SEQUENCE [LARGE SCALE GENOMIC DNA]</scope>
    <source>
        <strain evidence="3">350</strain>
    </source>
</reference>
<name>A0A5Q6S4F7_9ACTN</name>
<dbReference type="OrthoDB" id="3823476at2"/>
<dbReference type="InterPro" id="IPR029068">
    <property type="entry name" value="Glyas_Bleomycin-R_OHBP_Dase"/>
</dbReference>
<proteinExistence type="predicted"/>
<evidence type="ECO:0000259" key="1">
    <source>
        <dbReference type="PROSITE" id="PS51819"/>
    </source>
</evidence>
<feature type="domain" description="VOC" evidence="1">
    <location>
        <begin position="4"/>
        <end position="115"/>
    </location>
</feature>
<evidence type="ECO:0000313" key="3">
    <source>
        <dbReference type="Proteomes" id="UP000307768"/>
    </source>
</evidence>
<dbReference type="Gene3D" id="3.10.180.10">
    <property type="entry name" value="2,3-Dihydroxybiphenyl 1,2-Dioxygenase, domain 1"/>
    <property type="match status" value="1"/>
</dbReference>
<protein>
    <submittedName>
        <fullName evidence="2">VOC family protein</fullName>
    </submittedName>
</protein>
<dbReference type="InterPro" id="IPR041581">
    <property type="entry name" value="Glyoxalase_6"/>
</dbReference>
<dbReference type="PANTHER" id="PTHR35908">
    <property type="entry name" value="HYPOTHETICAL FUSION PROTEIN"/>
    <property type="match status" value="1"/>
</dbReference>
<dbReference type="EMBL" id="VDFQ02000001">
    <property type="protein sequence ID" value="KAA1425284.1"/>
    <property type="molecule type" value="Genomic_DNA"/>
</dbReference>
<dbReference type="PROSITE" id="PS51819">
    <property type="entry name" value="VOC"/>
    <property type="match status" value="1"/>
</dbReference>
<dbReference type="CDD" id="cd06587">
    <property type="entry name" value="VOC"/>
    <property type="match status" value="1"/>
</dbReference>
<accession>A0A5Q6S4F7</accession>
<sequence length="117" mass="12721">MALTVGMVTIDCVDALALGRWWAEQVGGEIVQENEGFFVVVSTGEGNVMLAFQKVERVTPGKNKMHLDLVTADLDAEVERLEAAGAEQVATQTMDDFRWVTLADPEGNYFDVAQGEG</sequence>
<gene>
    <name evidence="2" type="ORF">FE697_005325</name>
</gene>
<dbReference type="AlphaFoldDB" id="A0A5Q6S4F7"/>
<dbReference type="SUPFAM" id="SSF54593">
    <property type="entry name" value="Glyoxalase/Bleomycin resistance protein/Dihydroxybiphenyl dioxygenase"/>
    <property type="match status" value="1"/>
</dbReference>
<comment type="caution">
    <text evidence="2">The sequence shown here is derived from an EMBL/GenBank/DDBJ whole genome shotgun (WGS) entry which is preliminary data.</text>
</comment>
<evidence type="ECO:0000313" key="2">
    <source>
        <dbReference type="EMBL" id="KAA1425284.1"/>
    </source>
</evidence>
<organism evidence="2 3">
    <name type="scientific">Mumia zhuanghuii</name>
    <dbReference type="NCBI Taxonomy" id="2585211"/>
    <lineage>
        <taxon>Bacteria</taxon>
        <taxon>Bacillati</taxon>
        <taxon>Actinomycetota</taxon>
        <taxon>Actinomycetes</taxon>
        <taxon>Propionibacteriales</taxon>
        <taxon>Nocardioidaceae</taxon>
        <taxon>Mumia</taxon>
    </lineage>
</organism>
<dbReference type="InterPro" id="IPR037523">
    <property type="entry name" value="VOC_core"/>
</dbReference>